<protein>
    <submittedName>
        <fullName evidence="9">MATE family efflux transporter</fullName>
    </submittedName>
</protein>
<dbReference type="InterPro" id="IPR048279">
    <property type="entry name" value="MdtK-like"/>
</dbReference>
<dbReference type="Proteomes" id="UP001058072">
    <property type="component" value="Chromosome"/>
</dbReference>
<keyword evidence="5 7" id="KW-1133">Transmembrane helix</keyword>
<feature type="transmembrane region" description="Helical" evidence="7">
    <location>
        <begin position="190"/>
        <end position="212"/>
    </location>
</feature>
<name>A0A9Q9FGF3_9FIRM</name>
<dbReference type="RefSeq" id="WP_212724694.1">
    <property type="nucleotide sequence ID" value="NZ_CP071249.1"/>
</dbReference>
<feature type="transmembrane region" description="Helical" evidence="7">
    <location>
        <begin position="83"/>
        <end position="112"/>
    </location>
</feature>
<dbReference type="GO" id="GO:0005886">
    <property type="term" value="C:plasma membrane"/>
    <property type="evidence" value="ECO:0007669"/>
    <property type="project" value="UniProtKB-SubCell"/>
</dbReference>
<accession>A0A9Q9FGF3</accession>
<keyword evidence="6 7" id="KW-0472">Membrane</keyword>
<keyword evidence="4 7" id="KW-0812">Transmembrane</keyword>
<keyword evidence="3" id="KW-1003">Cell membrane</keyword>
<comment type="subcellular location">
    <subcellularLocation>
        <location evidence="1">Cell membrane</location>
        <topology evidence="1">Multi-pass membrane protein</topology>
    </subcellularLocation>
</comment>
<keyword evidence="10" id="KW-1185">Reference proteome</keyword>
<evidence type="ECO:0000256" key="3">
    <source>
        <dbReference type="ARBA" id="ARBA00022475"/>
    </source>
</evidence>
<dbReference type="AlphaFoldDB" id="A0A9Q9FGF3"/>
<feature type="transmembrane region" description="Helical" evidence="7">
    <location>
        <begin position="12"/>
        <end position="39"/>
    </location>
</feature>
<dbReference type="CDD" id="cd13134">
    <property type="entry name" value="MATE_like_8"/>
    <property type="match status" value="1"/>
</dbReference>
<evidence type="ECO:0000256" key="7">
    <source>
        <dbReference type="SAM" id="Phobius"/>
    </source>
</evidence>
<feature type="transmembrane region" description="Helical" evidence="7">
    <location>
        <begin position="132"/>
        <end position="150"/>
    </location>
</feature>
<feature type="transmembrane region" description="Helical" evidence="7">
    <location>
        <begin position="279"/>
        <end position="301"/>
    </location>
</feature>
<feature type="transmembrane region" description="Helical" evidence="7">
    <location>
        <begin position="162"/>
        <end position="184"/>
    </location>
</feature>
<evidence type="ECO:0000313" key="9">
    <source>
        <dbReference type="EMBL" id="UUF08230.1"/>
    </source>
</evidence>
<evidence type="ECO:0000256" key="2">
    <source>
        <dbReference type="ARBA" id="ARBA00022448"/>
    </source>
</evidence>
<evidence type="ECO:0000256" key="1">
    <source>
        <dbReference type="ARBA" id="ARBA00004651"/>
    </source>
</evidence>
<feature type="transmembrane region" description="Helical" evidence="7">
    <location>
        <begin position="254"/>
        <end position="273"/>
    </location>
</feature>
<feature type="transmembrane region" description="Helical" evidence="7">
    <location>
        <begin position="383"/>
        <end position="403"/>
    </location>
</feature>
<sequence length="445" mass="48998">MSDNFERKSLKQLAWPIFIELTLFMLMGMVDTFMLSAYSDSAVAAVGMSNQVINLIAVMFNFVAAGTVILMSQNLGANHHQKACEVGIVSIGANLIIGVILSMVMVVCSKYILDFMNTPDEIMNTTVTYTKIVGSFLFLMAIQPVLSGILRSYGYTKQSMIITLIANIINIFGNALFIYGLFGAPELGPIGVAISTVFSRFITVLLIAFIIVRKIDFSFSEQFFKRWPIQDIKNILKIGVPSALEQVAYSSSQVVILSFVSLLGTLAITTRVYTSNLSMFIYLFSLAIAQANQVLVGYFIGEEKNEEVYKQTFKTQGLAVAVSLTLSIVAYFGSDLLFGIFTNDPAILSLGKSLLLVNTVLEIGRASNLVLTNALKAAGDVNYPFIFGIVGMWLICIPVAYILGIHFNLGLVGIWIAFAVDECFRGLIFTFRFKSKKWTDKSFIS</sequence>
<dbReference type="EMBL" id="CP071249">
    <property type="protein sequence ID" value="UUF07000.1"/>
    <property type="molecule type" value="Genomic_DNA"/>
</dbReference>
<dbReference type="GO" id="GO:0015297">
    <property type="term" value="F:antiporter activity"/>
    <property type="evidence" value="ECO:0007669"/>
    <property type="project" value="InterPro"/>
</dbReference>
<evidence type="ECO:0000256" key="5">
    <source>
        <dbReference type="ARBA" id="ARBA00022989"/>
    </source>
</evidence>
<dbReference type="InterPro" id="IPR047135">
    <property type="entry name" value="YsiQ"/>
</dbReference>
<evidence type="ECO:0000313" key="10">
    <source>
        <dbReference type="Proteomes" id="UP001058016"/>
    </source>
</evidence>
<dbReference type="PANTHER" id="PTHR42925:SF1">
    <property type="entry name" value="VIRULENCE FACTOR MVIN"/>
    <property type="match status" value="1"/>
</dbReference>
<dbReference type="Pfam" id="PF01554">
    <property type="entry name" value="MatE"/>
    <property type="match status" value="2"/>
</dbReference>
<gene>
    <name evidence="8" type="ORF">J0J69_05755</name>
    <name evidence="9" type="ORF">J0J70_11730</name>
</gene>
<dbReference type="InterPro" id="IPR002528">
    <property type="entry name" value="MATE_fam"/>
</dbReference>
<feature type="transmembrane region" description="Helical" evidence="7">
    <location>
        <begin position="313"/>
        <end position="333"/>
    </location>
</feature>
<evidence type="ECO:0000313" key="11">
    <source>
        <dbReference type="Proteomes" id="UP001058072"/>
    </source>
</evidence>
<dbReference type="Proteomes" id="UP001058016">
    <property type="component" value="Chromosome"/>
</dbReference>
<proteinExistence type="predicted"/>
<organism evidence="9 11">
    <name type="scientific">Turicibacter bilis</name>
    <dbReference type="NCBI Taxonomy" id="2735723"/>
    <lineage>
        <taxon>Bacteria</taxon>
        <taxon>Bacillati</taxon>
        <taxon>Bacillota</taxon>
        <taxon>Erysipelotrichia</taxon>
        <taxon>Erysipelotrichales</taxon>
        <taxon>Turicibacteraceae</taxon>
        <taxon>Turicibacter</taxon>
    </lineage>
</organism>
<evidence type="ECO:0000313" key="8">
    <source>
        <dbReference type="EMBL" id="UUF07000.1"/>
    </source>
</evidence>
<keyword evidence="2" id="KW-0813">Transport</keyword>
<dbReference type="NCBIfam" id="TIGR00797">
    <property type="entry name" value="matE"/>
    <property type="match status" value="1"/>
</dbReference>
<reference evidence="9 10" key="1">
    <citation type="submission" date="2021-03" db="EMBL/GenBank/DDBJ databases">
        <title>Comparative Genomics and Metabolomics in the genus Turicibacter.</title>
        <authorList>
            <person name="Maki J."/>
            <person name="Looft T."/>
        </authorList>
    </citation>
    <scope>NUCLEOTIDE SEQUENCE</scope>
    <source>
        <strain evidence="9">ISU324</strain>
        <strain evidence="8 10">MMM721</strain>
    </source>
</reference>
<dbReference type="PANTHER" id="PTHR42925">
    <property type="entry name" value="MULTIDRUG AND TOXIN EFFLUX PROTEIN MATE FAMILY"/>
    <property type="match status" value="1"/>
</dbReference>
<feature type="transmembrane region" description="Helical" evidence="7">
    <location>
        <begin position="409"/>
        <end position="431"/>
    </location>
</feature>
<feature type="transmembrane region" description="Helical" evidence="7">
    <location>
        <begin position="51"/>
        <end position="71"/>
    </location>
</feature>
<evidence type="ECO:0000256" key="4">
    <source>
        <dbReference type="ARBA" id="ARBA00022692"/>
    </source>
</evidence>
<dbReference type="PIRSF" id="PIRSF006603">
    <property type="entry name" value="DinF"/>
    <property type="match status" value="1"/>
</dbReference>
<evidence type="ECO:0000256" key="6">
    <source>
        <dbReference type="ARBA" id="ARBA00023136"/>
    </source>
</evidence>
<dbReference type="EMBL" id="CP071250">
    <property type="protein sequence ID" value="UUF08230.1"/>
    <property type="molecule type" value="Genomic_DNA"/>
</dbReference>
<dbReference type="GO" id="GO:0042910">
    <property type="term" value="F:xenobiotic transmembrane transporter activity"/>
    <property type="evidence" value="ECO:0007669"/>
    <property type="project" value="InterPro"/>
</dbReference>